<dbReference type="Pfam" id="PF00596">
    <property type="entry name" value="Aldolase_II"/>
    <property type="match status" value="1"/>
</dbReference>
<dbReference type="RefSeq" id="WP_229981686.1">
    <property type="nucleotide sequence ID" value="NZ_JAJJPB010000018.1"/>
</dbReference>
<dbReference type="Gene3D" id="3.40.225.10">
    <property type="entry name" value="Class II aldolase/adducin N-terminal domain"/>
    <property type="match status" value="1"/>
</dbReference>
<comment type="caution">
    <text evidence="4">The sequence shown here is derived from an EMBL/GenBank/DDBJ whole genome shotgun (WGS) entry which is preliminary data.</text>
</comment>
<evidence type="ECO:0000256" key="1">
    <source>
        <dbReference type="ARBA" id="ARBA00022723"/>
    </source>
</evidence>
<dbReference type="InterPro" id="IPR036409">
    <property type="entry name" value="Aldolase_II/adducin_N_sf"/>
</dbReference>
<name>A0ABS8N7K4_9CLOT</name>
<keyword evidence="5" id="KW-1185">Reference proteome</keyword>
<gene>
    <name evidence="4" type="ORF">LN736_13075</name>
</gene>
<evidence type="ECO:0000313" key="5">
    <source>
        <dbReference type="Proteomes" id="UP001165422"/>
    </source>
</evidence>
<dbReference type="Proteomes" id="UP001165422">
    <property type="component" value="Unassembled WGS sequence"/>
</dbReference>
<dbReference type="SMART" id="SM01007">
    <property type="entry name" value="Aldolase_II"/>
    <property type="match status" value="1"/>
</dbReference>
<proteinExistence type="predicted"/>
<organism evidence="4 5">
    <name type="scientific">Clostridium aromativorans</name>
    <dbReference type="NCBI Taxonomy" id="2836848"/>
    <lineage>
        <taxon>Bacteria</taxon>
        <taxon>Bacillati</taxon>
        <taxon>Bacillota</taxon>
        <taxon>Clostridia</taxon>
        <taxon>Eubacteriales</taxon>
        <taxon>Clostridiaceae</taxon>
        <taxon>Clostridium</taxon>
    </lineage>
</organism>
<reference evidence="4" key="1">
    <citation type="submission" date="2021-11" db="EMBL/GenBank/DDBJ databases">
        <authorList>
            <person name="Qingchun L."/>
            <person name="Dong Z."/>
            <person name="Zongwei Q."/>
            <person name="Jia Z."/>
            <person name="Duotao L."/>
        </authorList>
    </citation>
    <scope>NUCLEOTIDE SEQUENCE</scope>
    <source>
        <strain evidence="4">WLY-B-L2</strain>
    </source>
</reference>
<dbReference type="EMBL" id="JAJJPB010000018">
    <property type="protein sequence ID" value="MCC9295793.1"/>
    <property type="molecule type" value="Genomic_DNA"/>
</dbReference>
<dbReference type="InterPro" id="IPR001303">
    <property type="entry name" value="Aldolase_II/adducin_N"/>
</dbReference>
<keyword evidence="1" id="KW-0479">Metal-binding</keyword>
<protein>
    <submittedName>
        <fullName evidence="4">Class II aldolase/adducin family protein</fullName>
    </submittedName>
</protein>
<dbReference type="PANTHER" id="PTHR22789">
    <property type="entry name" value="FUCULOSE PHOSPHATE ALDOLASE"/>
    <property type="match status" value="1"/>
</dbReference>
<accession>A0ABS8N7K4</accession>
<evidence type="ECO:0000259" key="3">
    <source>
        <dbReference type="SMART" id="SM01007"/>
    </source>
</evidence>
<evidence type="ECO:0000256" key="2">
    <source>
        <dbReference type="ARBA" id="ARBA00023239"/>
    </source>
</evidence>
<sequence>MLEDKKEELAAVAREAEEEGLCKHKSGNFSIKDRDTGCVLITPSGVDRKDLTGRDICVLDQDLNVIENKKDYKPSSEVLMHIYAYNSRKNISAVVHTHSRFATSFAVLKKEIPPIVYESVYYGGTVYVARYERPGTKELAQSIVGPLKKSDACLLESHGVVTVGKDIESAYLKARYVEEIAEIYYRALLLNSNKEPNVLPKEELKKWKYPSYVKFK</sequence>
<feature type="domain" description="Class II aldolase/adducin N-terminal" evidence="3">
    <location>
        <begin position="7"/>
        <end position="185"/>
    </location>
</feature>
<dbReference type="SUPFAM" id="SSF53639">
    <property type="entry name" value="AraD/HMP-PK domain-like"/>
    <property type="match status" value="1"/>
</dbReference>
<dbReference type="PANTHER" id="PTHR22789:SF0">
    <property type="entry name" value="3-OXO-TETRONATE 4-PHOSPHATE DECARBOXYLASE-RELATED"/>
    <property type="match status" value="1"/>
</dbReference>
<dbReference type="InterPro" id="IPR050197">
    <property type="entry name" value="Aldolase_class_II_sugar_metab"/>
</dbReference>
<keyword evidence="2" id="KW-0456">Lyase</keyword>
<evidence type="ECO:0000313" key="4">
    <source>
        <dbReference type="EMBL" id="MCC9295793.1"/>
    </source>
</evidence>